<comment type="cofactor">
    <cofactor evidence="2">
        <name>heme b</name>
        <dbReference type="ChEBI" id="CHEBI:60344"/>
    </cofactor>
</comment>
<evidence type="ECO:0000256" key="1">
    <source>
        <dbReference type="ARBA" id="ARBA00001924"/>
    </source>
</evidence>
<dbReference type="InterPro" id="IPR018506">
    <property type="entry name" value="Cyt_B5_heme-BS"/>
</dbReference>
<evidence type="ECO:0000256" key="6">
    <source>
        <dbReference type="ARBA" id="ARBA00012505"/>
    </source>
</evidence>
<keyword evidence="11" id="KW-0408">Iron</keyword>
<dbReference type="EMBL" id="HBHT01040797">
    <property type="protein sequence ID" value="CAD9995253.1"/>
    <property type="molecule type" value="Transcribed_RNA"/>
</dbReference>
<dbReference type="GO" id="GO:0020037">
    <property type="term" value="F:heme binding"/>
    <property type="evidence" value="ECO:0007669"/>
    <property type="project" value="InterPro"/>
</dbReference>
<evidence type="ECO:0000256" key="12">
    <source>
        <dbReference type="ARBA" id="ARBA00023128"/>
    </source>
</evidence>
<comment type="pathway">
    <text evidence="4">Energy metabolism; sulfur metabolism.</text>
</comment>
<comment type="subunit">
    <text evidence="5">Homodimer.</text>
</comment>
<dbReference type="Pfam" id="PF03404">
    <property type="entry name" value="Mo-co_dimer"/>
    <property type="match status" value="1"/>
</dbReference>
<dbReference type="InterPro" id="IPR005066">
    <property type="entry name" value="MoCF_OxRdtse_dimer"/>
</dbReference>
<dbReference type="AlphaFoldDB" id="A0A7S2YTY0"/>
<name>A0A7S2YTY0_9STRA</name>
<dbReference type="FunFam" id="3.10.120.10:FF:000007">
    <property type="entry name" value="Sulfite oxidase, mitochondrial"/>
    <property type="match status" value="1"/>
</dbReference>
<protein>
    <recommendedName>
        <fullName evidence="6">sulfite oxidase</fullName>
        <ecNumber evidence="6">1.8.3.1</ecNumber>
    </recommendedName>
</protein>
<evidence type="ECO:0000256" key="10">
    <source>
        <dbReference type="ARBA" id="ARBA00023002"/>
    </source>
</evidence>
<dbReference type="InterPro" id="IPR022407">
    <property type="entry name" value="OxRdtase_Mopterin_BS"/>
</dbReference>
<dbReference type="PROSITE" id="PS50255">
    <property type="entry name" value="CYTOCHROME_B5_2"/>
    <property type="match status" value="1"/>
</dbReference>
<evidence type="ECO:0000256" key="13">
    <source>
        <dbReference type="SAM" id="MobiDB-lite"/>
    </source>
</evidence>
<evidence type="ECO:0000259" key="14">
    <source>
        <dbReference type="PROSITE" id="PS50255"/>
    </source>
</evidence>
<dbReference type="InterPro" id="IPR008335">
    <property type="entry name" value="Mopterin_OxRdtase_euk"/>
</dbReference>
<dbReference type="PRINTS" id="PR00407">
    <property type="entry name" value="EUMOPTERIN"/>
</dbReference>
<dbReference type="GO" id="GO:0008482">
    <property type="term" value="F:sulfite oxidase activity"/>
    <property type="evidence" value="ECO:0007669"/>
    <property type="project" value="UniProtKB-EC"/>
</dbReference>
<comment type="subcellular location">
    <subcellularLocation>
        <location evidence="3">Mitochondrion intermembrane space</location>
    </subcellularLocation>
</comment>
<dbReference type="GO" id="GO:0043546">
    <property type="term" value="F:molybdopterin cofactor binding"/>
    <property type="evidence" value="ECO:0007669"/>
    <property type="project" value="InterPro"/>
</dbReference>
<dbReference type="InterPro" id="IPR000572">
    <property type="entry name" value="OxRdtase_Mopterin-bd_dom"/>
</dbReference>
<comment type="cofactor">
    <cofactor evidence="1">
        <name>Mo-molybdopterin</name>
        <dbReference type="ChEBI" id="CHEBI:71302"/>
    </cofactor>
</comment>
<dbReference type="InterPro" id="IPR014756">
    <property type="entry name" value="Ig_E-set"/>
</dbReference>
<dbReference type="SUPFAM" id="SSF55856">
    <property type="entry name" value="Cytochrome b5-like heme/steroid binding domain"/>
    <property type="match status" value="1"/>
</dbReference>
<dbReference type="Gene3D" id="3.90.420.10">
    <property type="entry name" value="Oxidoreductase, molybdopterin-binding domain"/>
    <property type="match status" value="1"/>
</dbReference>
<dbReference type="InterPro" id="IPR036374">
    <property type="entry name" value="OxRdtase_Mopterin-bd_sf"/>
</dbReference>
<dbReference type="SMART" id="SM01117">
    <property type="entry name" value="Cyt-b5"/>
    <property type="match status" value="1"/>
</dbReference>
<dbReference type="PROSITE" id="PS00191">
    <property type="entry name" value="CYTOCHROME_B5_1"/>
    <property type="match status" value="1"/>
</dbReference>
<dbReference type="GO" id="GO:0030151">
    <property type="term" value="F:molybdenum ion binding"/>
    <property type="evidence" value="ECO:0007669"/>
    <property type="project" value="InterPro"/>
</dbReference>
<gene>
    <name evidence="15" type="ORF">APAL1065_LOCUS27400</name>
</gene>
<evidence type="ECO:0000256" key="2">
    <source>
        <dbReference type="ARBA" id="ARBA00001970"/>
    </source>
</evidence>
<evidence type="ECO:0000256" key="5">
    <source>
        <dbReference type="ARBA" id="ARBA00011738"/>
    </source>
</evidence>
<dbReference type="SUPFAM" id="SSF56524">
    <property type="entry name" value="Oxidoreductase molybdopterin-binding domain"/>
    <property type="match status" value="1"/>
</dbReference>
<keyword evidence="8" id="KW-0349">Heme</keyword>
<evidence type="ECO:0000256" key="9">
    <source>
        <dbReference type="ARBA" id="ARBA00022723"/>
    </source>
</evidence>
<dbReference type="Gene3D" id="3.10.120.10">
    <property type="entry name" value="Cytochrome b5-like heme/steroid binding domain"/>
    <property type="match status" value="1"/>
</dbReference>
<feature type="domain" description="Cytochrome b5 heme-binding" evidence="14">
    <location>
        <begin position="124"/>
        <end position="202"/>
    </location>
</feature>
<feature type="region of interest" description="Disordered" evidence="13">
    <location>
        <begin position="633"/>
        <end position="672"/>
    </location>
</feature>
<dbReference type="GO" id="GO:0006790">
    <property type="term" value="P:sulfur compound metabolic process"/>
    <property type="evidence" value="ECO:0007669"/>
    <property type="project" value="TreeGrafter"/>
</dbReference>
<reference evidence="15" key="1">
    <citation type="submission" date="2021-01" db="EMBL/GenBank/DDBJ databases">
        <authorList>
            <person name="Corre E."/>
            <person name="Pelletier E."/>
            <person name="Niang G."/>
            <person name="Scheremetjew M."/>
            <person name="Finn R."/>
            <person name="Kale V."/>
            <person name="Holt S."/>
            <person name="Cochrane G."/>
            <person name="Meng A."/>
            <person name="Brown T."/>
            <person name="Cohen L."/>
        </authorList>
    </citation>
    <scope>NUCLEOTIDE SEQUENCE</scope>
    <source>
        <strain evidence="15">CCMP125</strain>
    </source>
</reference>
<keyword evidence="10" id="KW-0560">Oxidoreductase</keyword>
<evidence type="ECO:0000256" key="8">
    <source>
        <dbReference type="ARBA" id="ARBA00022617"/>
    </source>
</evidence>
<dbReference type="InterPro" id="IPR036400">
    <property type="entry name" value="Cyt_B5-like_heme/steroid_sf"/>
</dbReference>
<evidence type="ECO:0000256" key="11">
    <source>
        <dbReference type="ARBA" id="ARBA00023004"/>
    </source>
</evidence>
<sequence>MLTRQAAMRLRALRQLPSVALRCGTASSSDRLFSTSAAAVTAVQQQQQHPKKNLHPNSWFMMMGAGLLGLSAGTVAMMEEAAPSVETSQDDPQSEIQATSAAIQDEDHVKVGELDNHPPPRPELPTIPLDEVAEHCDEDSMWFTFRGAVYDLTFFINGHPGGTTRLLMAAGQDLEPYWEIYRQHFRGHVVDWMEKYRIGNLSPEDTKRSKDSVSFGDMYDTDPERHPDLLSCTQRPFNGEPRIELLTNDYITPNELFYVRNHLAVPEIDPEEYVLIVKGKGIKKHKFTLEDLKTKFPKHEVVTTLQCAGNRREDLHVDDHKVFIAPHWVVGAISCAKWGGPKMRDVLEYCGLDVDGMALGKVKNDKIKHVQFEGYDMDETGLCYGGSIPVEKAVDGLGDAIFAYEMNGETLPRDHGYPVRAIAPGHAGARQCKWLHKVIVSDKESQKSWQQKSYRTFAPDVDFENDLSHWPPPRLDQAMIVQTMPIQSLVCNPPQNSTIGGQGATSVTVKGVAWSGGGKQVVRVDVSIDGGKTWTASELYKPIEQGYNRHWAWTQFSKTLELPEEIQEKLRNGEKVELDIVSKAMNSDCNVQPERMEPYWNARGVGINHWYHVNTTLDPKMDKGASPIKNKTKEEEFGNTPTGGKFQQHWDMHGWTADPEHKDNARSAPTKA</sequence>
<dbReference type="EC" id="1.8.3.1" evidence="6"/>
<proteinExistence type="predicted"/>
<dbReference type="SUPFAM" id="SSF81296">
    <property type="entry name" value="E set domains"/>
    <property type="match status" value="1"/>
</dbReference>
<feature type="compositionally biased region" description="Basic and acidic residues" evidence="13">
    <location>
        <begin position="648"/>
        <end position="665"/>
    </location>
</feature>
<keyword evidence="9" id="KW-0479">Metal-binding</keyword>
<accession>A0A7S2YTY0</accession>
<dbReference type="Gene3D" id="2.60.40.650">
    <property type="match status" value="1"/>
</dbReference>
<dbReference type="PROSITE" id="PS00559">
    <property type="entry name" value="MOLYBDOPTERIN_EUK"/>
    <property type="match status" value="1"/>
</dbReference>
<dbReference type="Pfam" id="PF00174">
    <property type="entry name" value="Oxidored_molyb"/>
    <property type="match status" value="1"/>
</dbReference>
<keyword evidence="7" id="KW-0500">Molybdenum</keyword>
<dbReference type="PRINTS" id="PR00363">
    <property type="entry name" value="CYTOCHROMEB5"/>
</dbReference>
<evidence type="ECO:0000313" key="15">
    <source>
        <dbReference type="EMBL" id="CAD9995253.1"/>
    </source>
</evidence>
<organism evidence="15">
    <name type="scientific">Entomoneis paludosa</name>
    <dbReference type="NCBI Taxonomy" id="265537"/>
    <lineage>
        <taxon>Eukaryota</taxon>
        <taxon>Sar</taxon>
        <taxon>Stramenopiles</taxon>
        <taxon>Ochrophyta</taxon>
        <taxon>Bacillariophyta</taxon>
        <taxon>Bacillariophyceae</taxon>
        <taxon>Bacillariophycidae</taxon>
        <taxon>Entomoneidaceae</taxon>
        <taxon>Entomoneis</taxon>
    </lineage>
</organism>
<dbReference type="Pfam" id="PF00173">
    <property type="entry name" value="Cyt-b5"/>
    <property type="match status" value="1"/>
</dbReference>
<dbReference type="PANTHER" id="PTHR19372:SF7">
    <property type="entry name" value="SULFITE OXIDASE, MITOCHONDRIAL"/>
    <property type="match status" value="1"/>
</dbReference>
<dbReference type="PANTHER" id="PTHR19372">
    <property type="entry name" value="SULFITE REDUCTASE"/>
    <property type="match status" value="1"/>
</dbReference>
<dbReference type="InterPro" id="IPR001199">
    <property type="entry name" value="Cyt_B5-like_heme/steroid-bd"/>
</dbReference>
<keyword evidence="12" id="KW-0496">Mitochondrion</keyword>
<dbReference type="FunFam" id="3.90.420.10:FF:000002">
    <property type="entry name" value="sulfite oxidase, mitochondrial"/>
    <property type="match status" value="1"/>
</dbReference>
<evidence type="ECO:0000256" key="3">
    <source>
        <dbReference type="ARBA" id="ARBA00004569"/>
    </source>
</evidence>
<evidence type="ECO:0000256" key="7">
    <source>
        <dbReference type="ARBA" id="ARBA00022505"/>
    </source>
</evidence>
<evidence type="ECO:0000256" key="4">
    <source>
        <dbReference type="ARBA" id="ARBA00004971"/>
    </source>
</evidence>
<dbReference type="GO" id="GO:0005758">
    <property type="term" value="C:mitochondrial intermembrane space"/>
    <property type="evidence" value="ECO:0007669"/>
    <property type="project" value="UniProtKB-SubCell"/>
</dbReference>